<dbReference type="Proteomes" id="UP000019373">
    <property type="component" value="Unassembled WGS sequence"/>
</dbReference>
<dbReference type="InterPro" id="IPR023214">
    <property type="entry name" value="HAD_sf"/>
</dbReference>
<dbReference type="AlphaFoldDB" id="U1I462"/>
<dbReference type="eggNOG" id="KOG1618">
    <property type="taxonomic scope" value="Eukaryota"/>
</dbReference>
<organism evidence="1 2">
    <name type="scientific">Endocarpon pusillum (strain Z07020 / HMAS-L-300199)</name>
    <name type="common">Lichen-forming fungus</name>
    <dbReference type="NCBI Taxonomy" id="1263415"/>
    <lineage>
        <taxon>Eukaryota</taxon>
        <taxon>Fungi</taxon>
        <taxon>Dikarya</taxon>
        <taxon>Ascomycota</taxon>
        <taxon>Pezizomycotina</taxon>
        <taxon>Eurotiomycetes</taxon>
        <taxon>Chaetothyriomycetidae</taxon>
        <taxon>Verrucariales</taxon>
        <taxon>Verrucariaceae</taxon>
        <taxon>Endocarpon</taxon>
    </lineage>
</organism>
<accession>U1I462</accession>
<evidence type="ECO:0000313" key="1">
    <source>
        <dbReference type="EMBL" id="ERF76884.1"/>
    </source>
</evidence>
<dbReference type="GeneID" id="19237648"/>
<dbReference type="HOGENOM" id="CLU_1468150_0_0_1"/>
<evidence type="ECO:0000313" key="2">
    <source>
        <dbReference type="Proteomes" id="UP000019373"/>
    </source>
</evidence>
<dbReference type="EMBL" id="KE720681">
    <property type="protein sequence ID" value="ERF76884.1"/>
    <property type="molecule type" value="Genomic_DNA"/>
</dbReference>
<gene>
    <name evidence="1" type="ORF">EPUS_02595</name>
</gene>
<protein>
    <submittedName>
        <fullName evidence="1">Uncharacterized protein</fullName>
    </submittedName>
</protein>
<dbReference type="Gene3D" id="3.40.50.1000">
    <property type="entry name" value="HAD superfamily/HAD-like"/>
    <property type="match status" value="1"/>
</dbReference>
<proteinExistence type="predicted"/>
<dbReference type="OrthoDB" id="10251048at2759"/>
<reference evidence="2" key="1">
    <citation type="journal article" date="2014" name="BMC Genomics">
        <title>Genome characteristics reveal the impact of lichenization on lichen-forming fungus Endocarpon pusillum Hedwig (Verrucariales, Ascomycota).</title>
        <authorList>
            <person name="Wang Y.-Y."/>
            <person name="Liu B."/>
            <person name="Zhang X.-Y."/>
            <person name="Zhou Q.-M."/>
            <person name="Zhang T."/>
            <person name="Li H."/>
            <person name="Yu Y.-F."/>
            <person name="Zhang X.-L."/>
            <person name="Hao X.-Y."/>
            <person name="Wang M."/>
            <person name="Wang L."/>
            <person name="Wei J.-C."/>
        </authorList>
    </citation>
    <scope>NUCLEOTIDE SEQUENCE [LARGE SCALE GENOMIC DNA]</scope>
    <source>
        <strain evidence="2">Z07020 / HMAS-L-300199</strain>
    </source>
</reference>
<sequence length="184" mass="20266">MKLKSKLFSCSLIFEIGRKIKQIILDLCMSKHGRLGTRSETLDEGAPVFFSHNGVIWATSYDFVRIGMEALCASLEVMFRVMTGEELRTIAFVYFVGDTPESDIRGTNDFDGSVVAAVTGIPYSSGSKLSRKERNLRSCPRLQSIVSRRCQHGMQRESAKSLIAADVLAPLTEGIIPEEAAAVD</sequence>
<name>U1I462_ENDPU</name>
<keyword evidence="2" id="KW-1185">Reference proteome</keyword>
<dbReference type="RefSeq" id="XP_007785709.1">
    <property type="nucleotide sequence ID" value="XM_007787519.1"/>
</dbReference>